<protein>
    <submittedName>
        <fullName evidence="1">Uncharacterized protein</fullName>
    </submittedName>
</protein>
<evidence type="ECO:0000313" key="1">
    <source>
        <dbReference type="EMBL" id="KAG9475906.1"/>
    </source>
</evidence>
<name>A0A8J6EVV0_ELECQ</name>
<sequence>MPVVFLCYPCFSWPCSLSPVDWSCSRFRSVGSACAVVNKLVQKISAGLLRTHILPHDMYKALHRFLAAAERRRQRLGFLASHIALGCNMKCAVESDTLLAIMPRWTLTAGRMC</sequence>
<dbReference type="EMBL" id="WNTK01000012">
    <property type="protein sequence ID" value="KAG9475906.1"/>
    <property type="molecule type" value="Genomic_DNA"/>
</dbReference>
<reference evidence="1" key="1">
    <citation type="thesis" date="2020" institute="ProQuest LLC" country="789 East Eisenhower Parkway, Ann Arbor, MI, USA">
        <title>Comparative Genomics and Chromosome Evolution.</title>
        <authorList>
            <person name="Mudd A.B."/>
        </authorList>
    </citation>
    <scope>NUCLEOTIDE SEQUENCE</scope>
    <source>
        <strain evidence="1">HN-11 Male</strain>
        <tissue evidence="1">Kidney and liver</tissue>
    </source>
</reference>
<comment type="caution">
    <text evidence="1">The sequence shown here is derived from an EMBL/GenBank/DDBJ whole genome shotgun (WGS) entry which is preliminary data.</text>
</comment>
<gene>
    <name evidence="1" type="ORF">GDO78_004002</name>
</gene>
<accession>A0A8J6EVV0</accession>
<dbReference type="AlphaFoldDB" id="A0A8J6EVV0"/>
<dbReference type="Proteomes" id="UP000770717">
    <property type="component" value="Unassembled WGS sequence"/>
</dbReference>
<keyword evidence="2" id="KW-1185">Reference proteome</keyword>
<evidence type="ECO:0000313" key="2">
    <source>
        <dbReference type="Proteomes" id="UP000770717"/>
    </source>
</evidence>
<proteinExistence type="predicted"/>
<organism evidence="1 2">
    <name type="scientific">Eleutherodactylus coqui</name>
    <name type="common">Puerto Rican coqui</name>
    <dbReference type="NCBI Taxonomy" id="57060"/>
    <lineage>
        <taxon>Eukaryota</taxon>
        <taxon>Metazoa</taxon>
        <taxon>Chordata</taxon>
        <taxon>Craniata</taxon>
        <taxon>Vertebrata</taxon>
        <taxon>Euteleostomi</taxon>
        <taxon>Amphibia</taxon>
        <taxon>Batrachia</taxon>
        <taxon>Anura</taxon>
        <taxon>Neobatrachia</taxon>
        <taxon>Hyloidea</taxon>
        <taxon>Eleutherodactylidae</taxon>
        <taxon>Eleutherodactylinae</taxon>
        <taxon>Eleutherodactylus</taxon>
        <taxon>Eleutherodactylus</taxon>
    </lineage>
</organism>